<dbReference type="SMART" id="SM00220">
    <property type="entry name" value="S_TKc"/>
    <property type="match status" value="1"/>
</dbReference>
<feature type="compositionally biased region" description="Basic and acidic residues" evidence="8">
    <location>
        <begin position="627"/>
        <end position="652"/>
    </location>
</feature>
<dbReference type="CDD" id="cd14014">
    <property type="entry name" value="STKc_PknB_like"/>
    <property type="match status" value="1"/>
</dbReference>
<dbReference type="PROSITE" id="PS00108">
    <property type="entry name" value="PROTEIN_KINASE_ST"/>
    <property type="match status" value="1"/>
</dbReference>
<dbReference type="InterPro" id="IPR008271">
    <property type="entry name" value="Ser/Thr_kinase_AS"/>
</dbReference>
<dbReference type="EMBL" id="JBHSPA010000025">
    <property type="protein sequence ID" value="MFC5826516.1"/>
    <property type="molecule type" value="Genomic_DNA"/>
</dbReference>
<proteinExistence type="predicted"/>
<dbReference type="GO" id="GO:0016301">
    <property type="term" value="F:kinase activity"/>
    <property type="evidence" value="ECO:0007669"/>
    <property type="project" value="UniProtKB-KW"/>
</dbReference>
<comment type="caution">
    <text evidence="10">The sequence shown here is derived from an EMBL/GenBank/DDBJ whole genome shotgun (WGS) entry which is preliminary data.</text>
</comment>
<keyword evidence="5 10" id="KW-0418">Kinase</keyword>
<evidence type="ECO:0000313" key="10">
    <source>
        <dbReference type="EMBL" id="MFC5826516.1"/>
    </source>
</evidence>
<evidence type="ECO:0000313" key="11">
    <source>
        <dbReference type="Proteomes" id="UP001596058"/>
    </source>
</evidence>
<dbReference type="Pfam" id="PF00069">
    <property type="entry name" value="Pkinase"/>
    <property type="match status" value="1"/>
</dbReference>
<accession>A0ABW1CL95</accession>
<evidence type="ECO:0000256" key="6">
    <source>
        <dbReference type="ARBA" id="ARBA00022840"/>
    </source>
</evidence>
<sequence>MISPGTELAGRYRLLSRLGGGGHGEVWRAQDTRLDRVVAVKMIRAGLDDDPEFVARFLAEARSMAAVDHPGVVGVFDYGIAELHGRRTPYLVMKYLDGEPLHRLLSRRGRIAAGATMDLVAQAAEALQAAHEAGVVHRDVKPGNLVIRSDGTVVLTDFGIARTAEALKLTASGIVMGTATYCAPEQAEGVAPSPAMDVYALGVVAYECLAGRVPFDGESAVAIALKHLHEPPPPLPDDTPAAVAEVVMRALAKNPVDRWPSASALATAARALVDVLDAGHPLAEEQAESRALPPDSSARQASPSAVPLDQAAVSDGASDGGTARRLRRPALTVAGGLAAVAIAAAATWSLVRTDPPSPSALQARVRETPPSTAAEPSPDLLTHVKDDDEPRDRPATPDTSTPPGASREPDTSTTPPAPAAGLLVGGIFHLGGPSPGQSVADGYQAGLVEVFTGKGKRLAGRRSDQRGFRFSLPPGRYRLQTALGDGTCSATGVVKPGRTTRADLKCKIPQLPPPEPAFHSAAVKDARGDAKGGPDAGKAPPYSDLLGAAMKAGPDGVTLEFVTAGAIPALAPSEGNSSSRWAVSVEQGGKTAVVSLTGRQDTWTLQWVAQNDKTDPADESDPIDGDGQARDLRGADLHCPRPARTAENDPDRFQQAVPDRRRRVERGPGDPWLVGLRSVMGHHPSPSPVPAAERWSGQPLVPVGSSVRSAPGDRRPP</sequence>
<feature type="compositionally biased region" description="Basic and acidic residues" evidence="8">
    <location>
        <begin position="382"/>
        <end position="395"/>
    </location>
</feature>
<feature type="domain" description="Protein kinase" evidence="9">
    <location>
        <begin position="12"/>
        <end position="283"/>
    </location>
</feature>
<organism evidence="10 11">
    <name type="scientific">Nonomuraea insulae</name>
    <dbReference type="NCBI Taxonomy" id="1616787"/>
    <lineage>
        <taxon>Bacteria</taxon>
        <taxon>Bacillati</taxon>
        <taxon>Actinomycetota</taxon>
        <taxon>Actinomycetes</taxon>
        <taxon>Streptosporangiales</taxon>
        <taxon>Streptosporangiaceae</taxon>
        <taxon>Nonomuraea</taxon>
    </lineage>
</organism>
<dbReference type="InterPro" id="IPR000719">
    <property type="entry name" value="Prot_kinase_dom"/>
</dbReference>
<keyword evidence="4 7" id="KW-0547">Nucleotide-binding</keyword>
<dbReference type="EC" id="2.7.11.1" evidence="1"/>
<protein>
    <recommendedName>
        <fullName evidence="1">non-specific serine/threonine protein kinase</fullName>
        <ecNumber evidence="1">2.7.11.1</ecNumber>
    </recommendedName>
</protein>
<evidence type="ECO:0000256" key="1">
    <source>
        <dbReference type="ARBA" id="ARBA00012513"/>
    </source>
</evidence>
<feature type="region of interest" description="Disordered" evidence="8">
    <location>
        <begin position="611"/>
        <end position="717"/>
    </location>
</feature>
<evidence type="ECO:0000256" key="4">
    <source>
        <dbReference type="ARBA" id="ARBA00022741"/>
    </source>
</evidence>
<evidence type="ECO:0000256" key="2">
    <source>
        <dbReference type="ARBA" id="ARBA00022527"/>
    </source>
</evidence>
<dbReference type="PROSITE" id="PS00107">
    <property type="entry name" value="PROTEIN_KINASE_ATP"/>
    <property type="match status" value="1"/>
</dbReference>
<keyword evidence="2" id="KW-0723">Serine/threonine-protein kinase</keyword>
<dbReference type="PANTHER" id="PTHR43289:SF6">
    <property type="entry name" value="SERINE_THREONINE-PROTEIN KINASE NEKL-3"/>
    <property type="match status" value="1"/>
</dbReference>
<keyword evidence="11" id="KW-1185">Reference proteome</keyword>
<evidence type="ECO:0000256" key="3">
    <source>
        <dbReference type="ARBA" id="ARBA00022679"/>
    </source>
</evidence>
<keyword evidence="3" id="KW-0808">Transferase</keyword>
<evidence type="ECO:0000256" key="5">
    <source>
        <dbReference type="ARBA" id="ARBA00022777"/>
    </source>
</evidence>
<dbReference type="InterPro" id="IPR017441">
    <property type="entry name" value="Protein_kinase_ATP_BS"/>
</dbReference>
<evidence type="ECO:0000259" key="9">
    <source>
        <dbReference type="PROSITE" id="PS50011"/>
    </source>
</evidence>
<dbReference type="Gene3D" id="1.10.510.10">
    <property type="entry name" value="Transferase(Phosphotransferase) domain 1"/>
    <property type="match status" value="1"/>
</dbReference>
<dbReference type="Proteomes" id="UP001596058">
    <property type="component" value="Unassembled WGS sequence"/>
</dbReference>
<dbReference type="Gene3D" id="3.30.200.20">
    <property type="entry name" value="Phosphorylase Kinase, domain 1"/>
    <property type="match status" value="1"/>
</dbReference>
<name>A0ABW1CL95_9ACTN</name>
<dbReference type="PANTHER" id="PTHR43289">
    <property type="entry name" value="MITOGEN-ACTIVATED PROTEIN KINASE KINASE KINASE 20-RELATED"/>
    <property type="match status" value="1"/>
</dbReference>
<dbReference type="RefSeq" id="WP_379516027.1">
    <property type="nucleotide sequence ID" value="NZ_JBHSPA010000025.1"/>
</dbReference>
<keyword evidence="6 7" id="KW-0067">ATP-binding</keyword>
<evidence type="ECO:0000256" key="7">
    <source>
        <dbReference type="PROSITE-ProRule" id="PRU10141"/>
    </source>
</evidence>
<gene>
    <name evidence="10" type="ORF">ACFPZ3_21830</name>
</gene>
<feature type="region of interest" description="Disordered" evidence="8">
    <location>
        <begin position="352"/>
        <end position="420"/>
    </location>
</feature>
<feature type="region of interest" description="Disordered" evidence="8">
    <location>
        <begin position="284"/>
        <end position="323"/>
    </location>
</feature>
<dbReference type="SUPFAM" id="SSF56112">
    <property type="entry name" value="Protein kinase-like (PK-like)"/>
    <property type="match status" value="1"/>
</dbReference>
<evidence type="ECO:0000256" key="8">
    <source>
        <dbReference type="SAM" id="MobiDB-lite"/>
    </source>
</evidence>
<dbReference type="InterPro" id="IPR011009">
    <property type="entry name" value="Kinase-like_dom_sf"/>
</dbReference>
<dbReference type="PROSITE" id="PS50011">
    <property type="entry name" value="PROTEIN_KINASE_DOM"/>
    <property type="match status" value="1"/>
</dbReference>
<reference evidence="11" key="1">
    <citation type="journal article" date="2019" name="Int. J. Syst. Evol. Microbiol.">
        <title>The Global Catalogue of Microorganisms (GCM) 10K type strain sequencing project: providing services to taxonomists for standard genome sequencing and annotation.</title>
        <authorList>
            <consortium name="The Broad Institute Genomics Platform"/>
            <consortium name="The Broad Institute Genome Sequencing Center for Infectious Disease"/>
            <person name="Wu L."/>
            <person name="Ma J."/>
        </authorList>
    </citation>
    <scope>NUCLEOTIDE SEQUENCE [LARGE SCALE GENOMIC DNA]</scope>
    <source>
        <strain evidence="11">CCUG 53903</strain>
    </source>
</reference>
<feature type="binding site" evidence="7">
    <location>
        <position position="41"/>
    </location>
    <ligand>
        <name>ATP</name>
        <dbReference type="ChEBI" id="CHEBI:30616"/>
    </ligand>
</feature>